<protein>
    <submittedName>
        <fullName evidence="1">Uncharacterized protein</fullName>
    </submittedName>
</protein>
<gene>
    <name evidence="1" type="ORF">GCM10009721_27050</name>
</gene>
<sequence>MRKWALDVGGAARRVECAVLDVWKWALDVGGAARRVECAVLDVWKWALDVGGGGVVSRTG</sequence>
<keyword evidence="2" id="KW-1185">Reference proteome</keyword>
<proteinExistence type="predicted"/>
<name>A0ABQ2I3S5_9MICO</name>
<dbReference type="Proteomes" id="UP000623461">
    <property type="component" value="Unassembled WGS sequence"/>
</dbReference>
<organism evidence="1 2">
    <name type="scientific">Terrabacter tumescens</name>
    <dbReference type="NCBI Taxonomy" id="60443"/>
    <lineage>
        <taxon>Bacteria</taxon>
        <taxon>Bacillati</taxon>
        <taxon>Actinomycetota</taxon>
        <taxon>Actinomycetes</taxon>
        <taxon>Micrococcales</taxon>
        <taxon>Intrasporangiaceae</taxon>
        <taxon>Terrabacter</taxon>
    </lineage>
</organism>
<comment type="caution">
    <text evidence="1">The sequence shown here is derived from an EMBL/GenBank/DDBJ whole genome shotgun (WGS) entry which is preliminary data.</text>
</comment>
<evidence type="ECO:0000313" key="1">
    <source>
        <dbReference type="EMBL" id="GGM98704.1"/>
    </source>
</evidence>
<accession>A0ABQ2I3S5</accession>
<dbReference type="EMBL" id="BMNZ01000005">
    <property type="protein sequence ID" value="GGM98704.1"/>
    <property type="molecule type" value="Genomic_DNA"/>
</dbReference>
<reference evidence="2" key="1">
    <citation type="journal article" date="2019" name="Int. J. Syst. Evol. Microbiol.">
        <title>The Global Catalogue of Microorganisms (GCM) 10K type strain sequencing project: providing services to taxonomists for standard genome sequencing and annotation.</title>
        <authorList>
            <consortium name="The Broad Institute Genomics Platform"/>
            <consortium name="The Broad Institute Genome Sequencing Center for Infectious Disease"/>
            <person name="Wu L."/>
            <person name="Ma J."/>
        </authorList>
    </citation>
    <scope>NUCLEOTIDE SEQUENCE [LARGE SCALE GENOMIC DNA]</scope>
    <source>
        <strain evidence="2">JCM 1365</strain>
    </source>
</reference>
<evidence type="ECO:0000313" key="2">
    <source>
        <dbReference type="Proteomes" id="UP000623461"/>
    </source>
</evidence>